<evidence type="ECO:0008006" key="3">
    <source>
        <dbReference type="Google" id="ProtNLM"/>
    </source>
</evidence>
<accession>A0AA48M1R8</accession>
<proteinExistence type="predicted"/>
<dbReference type="AlphaFoldDB" id="A0AA48M1R8"/>
<evidence type="ECO:0000313" key="2">
    <source>
        <dbReference type="EMBL" id="CAJ0876281.1"/>
    </source>
</evidence>
<protein>
    <recommendedName>
        <fullName evidence="3">Type II secretion system protein GspC N-terminal domain-containing protein</fullName>
    </recommendedName>
</protein>
<feature type="region of interest" description="Disordered" evidence="1">
    <location>
        <begin position="181"/>
        <end position="218"/>
    </location>
</feature>
<sequence>MKAPFNIRGADRLRDARAMFSRLKQWRLSPLSAIVLAVLSAITAGTALFAAVALLWPSGWDSGVVVPDWNPPSLAVVELDPPKPASADVEALSRPIFFKNRKPGPKAAAAPDNANISDAPTGLAVTAIVKDKSVAQAFVTSSETPEGSWHKVGDAVGSWTLHKILHTEVVFQSGDQLTRVKLYTPPPEAQDGATQEPPRSGLPAPDAAPNGLRAAPPE</sequence>
<gene>
    <name evidence="2" type="ORF">AMST5_02771</name>
</gene>
<evidence type="ECO:0000256" key="1">
    <source>
        <dbReference type="SAM" id="MobiDB-lite"/>
    </source>
</evidence>
<reference evidence="2" key="1">
    <citation type="submission" date="2023-07" db="EMBL/GenBank/DDBJ databases">
        <authorList>
            <person name="Pelsma A.J. K."/>
        </authorList>
    </citation>
    <scope>NUCLEOTIDE SEQUENCE</scope>
</reference>
<dbReference type="EMBL" id="OY288114">
    <property type="protein sequence ID" value="CAJ0876281.1"/>
    <property type="molecule type" value="Genomic_DNA"/>
</dbReference>
<organism evidence="2">
    <name type="scientific">freshwater sediment metagenome</name>
    <dbReference type="NCBI Taxonomy" id="556182"/>
    <lineage>
        <taxon>unclassified sequences</taxon>
        <taxon>metagenomes</taxon>
        <taxon>ecological metagenomes</taxon>
    </lineage>
</organism>
<name>A0AA48M1R8_9ZZZZ</name>